<evidence type="ECO:0000313" key="3">
    <source>
        <dbReference type="Proteomes" id="UP000008467"/>
    </source>
</evidence>
<evidence type="ECO:0000256" key="1">
    <source>
        <dbReference type="SAM" id="Phobius"/>
    </source>
</evidence>
<dbReference type="RefSeq" id="WP_013656031.1">
    <property type="nucleotide sequence ID" value="NC_015275.1"/>
</dbReference>
<dbReference type="Pfam" id="PF14286">
    <property type="entry name" value="DHHW"/>
    <property type="match status" value="2"/>
</dbReference>
<keyword evidence="3" id="KW-1185">Reference proteome</keyword>
<evidence type="ECO:0008006" key="4">
    <source>
        <dbReference type="Google" id="ProtNLM"/>
    </source>
</evidence>
<dbReference type="EMBL" id="CP002582">
    <property type="protein sequence ID" value="ADZ82732.1"/>
    <property type="molecule type" value="Genomic_DNA"/>
</dbReference>
<proteinExistence type="predicted"/>
<keyword evidence="1" id="KW-1133">Transmembrane helix</keyword>
<keyword evidence="1" id="KW-0472">Membrane</keyword>
<protein>
    <recommendedName>
        <fullName evidence="4">AlgX/AlgJ SGNH hydrolase-like domain-containing protein</fullName>
    </recommendedName>
</protein>
<sequence>MKKKLPFVIGITFIFYIFTFFGLQLLAKDKTFSELENRNLSAKPSFTMASLLDGTYGKAFETYIADQFPLRNQFISTKAYSELILQKKDNNGVYIGKDDYFLQNFDAPDLDLAARNATYINELAKEFKVYVGLAPTATKVLEDKLPNYATPYDEAFYISTFYNKLSNQVTKLDFLNTLSTHKDEYIYYKTDHHWTTLGAYYAYTEFCKSADLIALTLDDFKIEDVSDAFYGTLFSKGNFSFATPDTMQLFYPKQTEALEITYEATGKTSSSLYEYSHLDTKDKYSVFLDNNHPLIKIKTSIKNGRKLLVIKDSYANSFIPFLTQHYEEIQVLDLRLMNVPVATFAKEAGISEVLLLYNVQNFSVEPKLSLLLK</sequence>
<dbReference type="InterPro" id="IPR025945">
    <property type="entry name" value="DHHW"/>
</dbReference>
<dbReference type="STRING" id="642492.Clole_1000"/>
<dbReference type="KEGG" id="cle:Clole_1000"/>
<name>F2JRC3_CELLD</name>
<accession>F2JRC3</accession>
<keyword evidence="1" id="KW-0812">Transmembrane</keyword>
<reference evidence="2 3" key="1">
    <citation type="journal article" date="2011" name="J. Bacteriol.">
        <title>Complete genome sequence of the cellulose-degrading bacterium Cellulosilyticum lentocellum.</title>
        <authorList>
            <consortium name="US DOE Joint Genome Institute"/>
            <person name="Miller D.A."/>
            <person name="Suen G."/>
            <person name="Bruce D."/>
            <person name="Copeland A."/>
            <person name="Cheng J.F."/>
            <person name="Detter C."/>
            <person name="Goodwin L.A."/>
            <person name="Han C.S."/>
            <person name="Hauser L.J."/>
            <person name="Land M.L."/>
            <person name="Lapidus A."/>
            <person name="Lucas S."/>
            <person name="Meincke L."/>
            <person name="Pitluck S."/>
            <person name="Tapia R."/>
            <person name="Teshima H."/>
            <person name="Woyke T."/>
            <person name="Fox B.G."/>
            <person name="Angert E.R."/>
            <person name="Currie C.R."/>
        </authorList>
    </citation>
    <scope>NUCLEOTIDE SEQUENCE [LARGE SCALE GENOMIC DNA]</scope>
    <source>
        <strain evidence="3">ATCC 49066 / DSM 5427 / NCIMB 11756 / RHM5</strain>
    </source>
</reference>
<dbReference type="eggNOG" id="ENOG502Z8CW">
    <property type="taxonomic scope" value="Bacteria"/>
</dbReference>
<gene>
    <name evidence="2" type="ordered locus">Clole_1000</name>
</gene>
<evidence type="ECO:0000313" key="2">
    <source>
        <dbReference type="EMBL" id="ADZ82732.1"/>
    </source>
</evidence>
<dbReference type="AlphaFoldDB" id="F2JRC3"/>
<organism evidence="2 3">
    <name type="scientific">Cellulosilyticum lentocellum (strain ATCC 49066 / DSM 5427 / NCIMB 11756 / RHM5)</name>
    <name type="common">Clostridium lentocellum</name>
    <dbReference type="NCBI Taxonomy" id="642492"/>
    <lineage>
        <taxon>Bacteria</taxon>
        <taxon>Bacillati</taxon>
        <taxon>Bacillota</taxon>
        <taxon>Clostridia</taxon>
        <taxon>Lachnospirales</taxon>
        <taxon>Cellulosilyticaceae</taxon>
        <taxon>Cellulosilyticum</taxon>
    </lineage>
</organism>
<dbReference type="HOGENOM" id="CLU_031022_0_0_9"/>
<feature type="transmembrane region" description="Helical" evidence="1">
    <location>
        <begin position="7"/>
        <end position="27"/>
    </location>
</feature>
<dbReference type="Proteomes" id="UP000008467">
    <property type="component" value="Chromosome"/>
</dbReference>